<name>A0A6S7JCF9_PARCT</name>
<keyword evidence="2" id="KW-1185">Reference proteome</keyword>
<dbReference type="Proteomes" id="UP001152795">
    <property type="component" value="Unassembled WGS sequence"/>
</dbReference>
<dbReference type="EMBL" id="CACRXK020015159">
    <property type="protein sequence ID" value="CAB4027971.1"/>
    <property type="molecule type" value="Genomic_DNA"/>
</dbReference>
<protein>
    <submittedName>
        <fullName evidence="1">Uncharacterized protein</fullName>
    </submittedName>
</protein>
<evidence type="ECO:0000313" key="2">
    <source>
        <dbReference type="Proteomes" id="UP001152795"/>
    </source>
</evidence>
<accession>A0A6S7JCF9</accession>
<organism evidence="1 2">
    <name type="scientific">Paramuricea clavata</name>
    <name type="common">Red gorgonian</name>
    <name type="synonym">Violescent sea-whip</name>
    <dbReference type="NCBI Taxonomy" id="317549"/>
    <lineage>
        <taxon>Eukaryota</taxon>
        <taxon>Metazoa</taxon>
        <taxon>Cnidaria</taxon>
        <taxon>Anthozoa</taxon>
        <taxon>Octocorallia</taxon>
        <taxon>Malacalcyonacea</taxon>
        <taxon>Plexauridae</taxon>
        <taxon>Paramuricea</taxon>
    </lineage>
</organism>
<dbReference type="PANTHER" id="PTHR47272:SF1">
    <property type="entry name" value="PIGGYBAC TRANSPOSABLE ELEMENT-DERIVED PROTEIN 3-LIKE"/>
    <property type="match status" value="1"/>
</dbReference>
<dbReference type="AlphaFoldDB" id="A0A6S7JCF9"/>
<sequence length="150" mass="16763">MVPKADLPCAIFVPQVGHQAGADKLSKSKKVLEAAGQGSIDYRVDANSNIALVRWLDNGLVKLVSSFVGIGNGNPVKRWSANKKIDVLCHQIVHEYNKHMEGVDLCDMLMALYCIKLRTRKWYMHIVYYCIGVAIVAIRKKCFAFAEVPK</sequence>
<comment type="caution">
    <text evidence="1">The sequence shown here is derived from an EMBL/GenBank/DDBJ whole genome shotgun (WGS) entry which is preliminary data.</text>
</comment>
<dbReference type="OrthoDB" id="8300647at2759"/>
<dbReference type="InterPro" id="IPR029526">
    <property type="entry name" value="PGBD"/>
</dbReference>
<gene>
    <name evidence="1" type="ORF">PACLA_8A074624</name>
</gene>
<proteinExistence type="predicted"/>
<dbReference type="Pfam" id="PF13843">
    <property type="entry name" value="DDE_Tnp_1_7"/>
    <property type="match status" value="1"/>
</dbReference>
<dbReference type="PANTHER" id="PTHR47272">
    <property type="entry name" value="DDE_TNP_1_7 DOMAIN-CONTAINING PROTEIN"/>
    <property type="match status" value="1"/>
</dbReference>
<evidence type="ECO:0000313" key="1">
    <source>
        <dbReference type="EMBL" id="CAB4027971.1"/>
    </source>
</evidence>
<reference evidence="1" key="1">
    <citation type="submission" date="2020-04" db="EMBL/GenBank/DDBJ databases">
        <authorList>
            <person name="Alioto T."/>
            <person name="Alioto T."/>
            <person name="Gomez Garrido J."/>
        </authorList>
    </citation>
    <scope>NUCLEOTIDE SEQUENCE</scope>
    <source>
        <strain evidence="1">A484AB</strain>
    </source>
</reference>